<dbReference type="EMBL" id="BMJE01000003">
    <property type="protein sequence ID" value="GGB73980.1"/>
    <property type="molecule type" value="Genomic_DNA"/>
</dbReference>
<organism evidence="3 4">
    <name type="scientific">Flavobacterium suaedae</name>
    <dbReference type="NCBI Taxonomy" id="1767027"/>
    <lineage>
        <taxon>Bacteria</taxon>
        <taxon>Pseudomonadati</taxon>
        <taxon>Bacteroidota</taxon>
        <taxon>Flavobacteriia</taxon>
        <taxon>Flavobacteriales</taxon>
        <taxon>Flavobacteriaceae</taxon>
        <taxon>Flavobacterium</taxon>
    </lineage>
</organism>
<protein>
    <recommendedName>
        <fullName evidence="2">Secretion system C-terminal sorting domain-containing protein</fullName>
    </recommendedName>
</protein>
<proteinExistence type="predicted"/>
<dbReference type="Proteomes" id="UP000615760">
    <property type="component" value="Unassembled WGS sequence"/>
</dbReference>
<reference evidence="4" key="1">
    <citation type="journal article" date="2019" name="Int. J. Syst. Evol. Microbiol.">
        <title>The Global Catalogue of Microorganisms (GCM) 10K type strain sequencing project: providing services to taxonomists for standard genome sequencing and annotation.</title>
        <authorList>
            <consortium name="The Broad Institute Genomics Platform"/>
            <consortium name="The Broad Institute Genome Sequencing Center for Infectious Disease"/>
            <person name="Wu L."/>
            <person name="Ma J."/>
        </authorList>
    </citation>
    <scope>NUCLEOTIDE SEQUENCE [LARGE SCALE GENOMIC DNA]</scope>
    <source>
        <strain evidence="4">CGMCC 1.15461</strain>
    </source>
</reference>
<name>A0ABQ1JT32_9FLAO</name>
<keyword evidence="4" id="KW-1185">Reference proteome</keyword>
<evidence type="ECO:0000259" key="2">
    <source>
        <dbReference type="Pfam" id="PF18962"/>
    </source>
</evidence>
<dbReference type="NCBIfam" id="TIGR04183">
    <property type="entry name" value="Por_Secre_tail"/>
    <property type="match status" value="1"/>
</dbReference>
<dbReference type="Pfam" id="PF18962">
    <property type="entry name" value="Por_Secre_tail"/>
    <property type="match status" value="1"/>
</dbReference>
<dbReference type="InterPro" id="IPR026444">
    <property type="entry name" value="Secre_tail"/>
</dbReference>
<gene>
    <name evidence="3" type="ORF">GCM10007424_12350</name>
</gene>
<evidence type="ECO:0000313" key="3">
    <source>
        <dbReference type="EMBL" id="GGB73980.1"/>
    </source>
</evidence>
<feature type="domain" description="Secretion system C-terminal sorting" evidence="2">
    <location>
        <begin position="334"/>
        <end position="396"/>
    </location>
</feature>
<keyword evidence="1" id="KW-0732">Signal</keyword>
<comment type="caution">
    <text evidence="3">The sequence shown here is derived from an EMBL/GenBank/DDBJ whole genome shotgun (WGS) entry which is preliminary data.</text>
</comment>
<evidence type="ECO:0000313" key="4">
    <source>
        <dbReference type="Proteomes" id="UP000615760"/>
    </source>
</evidence>
<evidence type="ECO:0000256" key="1">
    <source>
        <dbReference type="ARBA" id="ARBA00022729"/>
    </source>
</evidence>
<sequence>MLLGLSLFVALQSYGQVEGCTDPLAINYNAEATENDGSCMYENETVSPESSVVLPDELTETSGLIVIDDRVLTHNDNTDTNLYEVNSETGVVEEVYPIPGVTNIDWEEITQDEDNIYIGDFGNNANGNRTDLKILKVNKADLFNNEAQVEIINFSYSDQTDFTPTGGNNTDFDCEAFIAFEDNIYLFTKQWQSKETSVYMLPKIPGTYSAELQDTHSVEGLITGATYLEDKKLVVLSGYDSSFLPFFYLLYDYDENDFFTGNKRKIQVSTSFHQVEGIATSNGTDYYLSNERIQHPTLGTIPQKLHYYDLSVYLENYLQGTAGTESFKANNVKVYPNPATGTITVTMPEHIQNTGYTIYDMTGRVILKDTFSKTTSIDISVLQPATYIIKVDSKNSKPLVIIKE</sequence>
<accession>A0ABQ1JT32</accession>